<protein>
    <submittedName>
        <fullName evidence="1">Uncharacterized protein</fullName>
    </submittedName>
</protein>
<reference evidence="1" key="1">
    <citation type="journal article" date="2019" name="bioRxiv">
        <title>The Genome of the Zebra Mussel, Dreissena polymorpha: A Resource for Invasive Species Research.</title>
        <authorList>
            <person name="McCartney M.A."/>
            <person name="Auch B."/>
            <person name="Kono T."/>
            <person name="Mallez S."/>
            <person name="Zhang Y."/>
            <person name="Obille A."/>
            <person name="Becker A."/>
            <person name="Abrahante J.E."/>
            <person name="Garbe J."/>
            <person name="Badalamenti J.P."/>
            <person name="Herman A."/>
            <person name="Mangelson H."/>
            <person name="Liachko I."/>
            <person name="Sullivan S."/>
            <person name="Sone E.D."/>
            <person name="Koren S."/>
            <person name="Silverstein K.A.T."/>
            <person name="Beckman K.B."/>
            <person name="Gohl D.M."/>
        </authorList>
    </citation>
    <scope>NUCLEOTIDE SEQUENCE</scope>
    <source>
        <strain evidence="1">Duluth1</strain>
        <tissue evidence="1">Whole animal</tissue>
    </source>
</reference>
<gene>
    <name evidence="1" type="ORF">DPMN_180261</name>
</gene>
<name>A0A9D4ILI0_DREPO</name>
<keyword evidence="2" id="KW-1185">Reference proteome</keyword>
<dbReference type="Proteomes" id="UP000828390">
    <property type="component" value="Unassembled WGS sequence"/>
</dbReference>
<proteinExistence type="predicted"/>
<reference evidence="1" key="2">
    <citation type="submission" date="2020-11" db="EMBL/GenBank/DDBJ databases">
        <authorList>
            <person name="McCartney M.A."/>
            <person name="Auch B."/>
            <person name="Kono T."/>
            <person name="Mallez S."/>
            <person name="Becker A."/>
            <person name="Gohl D.M."/>
            <person name="Silverstein K.A.T."/>
            <person name="Koren S."/>
            <person name="Bechman K.B."/>
            <person name="Herman A."/>
            <person name="Abrahante J.E."/>
            <person name="Garbe J."/>
        </authorList>
    </citation>
    <scope>NUCLEOTIDE SEQUENCE</scope>
    <source>
        <strain evidence="1">Duluth1</strain>
        <tissue evidence="1">Whole animal</tissue>
    </source>
</reference>
<dbReference type="EMBL" id="JAIWYP010000009">
    <property type="protein sequence ID" value="KAH3778790.1"/>
    <property type="molecule type" value="Genomic_DNA"/>
</dbReference>
<sequence>MQYNNVAKCFDSPTDSLVLERTAQQPYAESFKQIHSIFMLFREAEAMCVPKFLRYEFNRPCIGTTKPTGRPKPFYTPDDCASVQIEPFLYYLQYLTYRKLYKEINTPECAQNIERALKAIISYIEMAKGKQNNIRFRKHFDTSLNMLGHFWEMEENLVTHTLYNGNLNKMRPFCICFDFCGSMFRVCGRVVLLRRLSDSQSSNCLMYEN</sequence>
<organism evidence="1 2">
    <name type="scientific">Dreissena polymorpha</name>
    <name type="common">Zebra mussel</name>
    <name type="synonym">Mytilus polymorpha</name>
    <dbReference type="NCBI Taxonomy" id="45954"/>
    <lineage>
        <taxon>Eukaryota</taxon>
        <taxon>Metazoa</taxon>
        <taxon>Spiralia</taxon>
        <taxon>Lophotrochozoa</taxon>
        <taxon>Mollusca</taxon>
        <taxon>Bivalvia</taxon>
        <taxon>Autobranchia</taxon>
        <taxon>Heteroconchia</taxon>
        <taxon>Euheterodonta</taxon>
        <taxon>Imparidentia</taxon>
        <taxon>Neoheterodontei</taxon>
        <taxon>Myida</taxon>
        <taxon>Dreissenoidea</taxon>
        <taxon>Dreissenidae</taxon>
        <taxon>Dreissena</taxon>
    </lineage>
</organism>
<accession>A0A9D4ILI0</accession>
<comment type="caution">
    <text evidence="1">The sequence shown here is derived from an EMBL/GenBank/DDBJ whole genome shotgun (WGS) entry which is preliminary data.</text>
</comment>
<evidence type="ECO:0000313" key="1">
    <source>
        <dbReference type="EMBL" id="KAH3778790.1"/>
    </source>
</evidence>
<dbReference type="AlphaFoldDB" id="A0A9D4ILI0"/>
<evidence type="ECO:0000313" key="2">
    <source>
        <dbReference type="Proteomes" id="UP000828390"/>
    </source>
</evidence>